<evidence type="ECO:0000313" key="2">
    <source>
        <dbReference type="Proteomes" id="UP000254924"/>
    </source>
</evidence>
<organism evidence="1 2">
    <name type="scientific">Streptococcus hyointestinalis</name>
    <dbReference type="NCBI Taxonomy" id="1337"/>
    <lineage>
        <taxon>Bacteria</taxon>
        <taxon>Bacillati</taxon>
        <taxon>Bacillota</taxon>
        <taxon>Bacilli</taxon>
        <taxon>Lactobacillales</taxon>
        <taxon>Streptococcaceae</taxon>
        <taxon>Streptococcus</taxon>
    </lineage>
</organism>
<gene>
    <name evidence="1" type="ORF">NCTC12224_01467</name>
</gene>
<proteinExistence type="predicted"/>
<dbReference type="EMBL" id="UHFN01000007">
    <property type="protein sequence ID" value="SUN61435.1"/>
    <property type="molecule type" value="Genomic_DNA"/>
</dbReference>
<sequence length="124" mass="14369">MVKSNRTRDNLFVLRATDQEARRIKRRMAQAHQKTFQGFALEMLLQGQVATYDYSELQALRLEVNRIGQNINQLVRYVNTFEDLDSELMEALLHDIKTLKDVIGKEFKVKELAKAHGHHQGSSD</sequence>
<keyword evidence="2" id="KW-1185">Reference proteome</keyword>
<protein>
    <submittedName>
        <fullName evidence="1">Mobilization protein</fullName>
    </submittedName>
</protein>
<evidence type="ECO:0000313" key="1">
    <source>
        <dbReference type="EMBL" id="SUN61435.1"/>
    </source>
</evidence>
<dbReference type="OrthoDB" id="9804743at2"/>
<dbReference type="Pfam" id="PF21983">
    <property type="entry name" value="NikA-like"/>
    <property type="match status" value="1"/>
</dbReference>
<dbReference type="Proteomes" id="UP000254924">
    <property type="component" value="Unassembled WGS sequence"/>
</dbReference>
<dbReference type="AlphaFoldDB" id="A0A380K8L4"/>
<dbReference type="InterPro" id="IPR053842">
    <property type="entry name" value="NikA-like"/>
</dbReference>
<name>A0A380K8L4_9STRE</name>
<reference evidence="1 2" key="1">
    <citation type="submission" date="2018-06" db="EMBL/GenBank/DDBJ databases">
        <authorList>
            <consortium name="Pathogen Informatics"/>
            <person name="Doyle S."/>
        </authorList>
    </citation>
    <scope>NUCLEOTIDE SEQUENCE [LARGE SCALE GENOMIC DNA]</scope>
    <source>
        <strain evidence="1 2">NCTC12224</strain>
    </source>
</reference>
<accession>A0A380K8L4</accession>